<protein>
    <submittedName>
        <fullName evidence="1">Uncharacterized protein</fullName>
    </submittedName>
</protein>
<dbReference type="Proteomes" id="UP000583929">
    <property type="component" value="Unassembled WGS sequence"/>
</dbReference>
<name>A0A7J6HYM1_CANSA</name>
<feature type="non-terminal residue" evidence="1">
    <location>
        <position position="1"/>
    </location>
</feature>
<comment type="caution">
    <text evidence="1">The sequence shown here is derived from an EMBL/GenBank/DDBJ whole genome shotgun (WGS) entry which is preliminary data.</text>
</comment>
<reference evidence="1 2" key="1">
    <citation type="journal article" date="2020" name="bioRxiv">
        <title>Sequence and annotation of 42 cannabis genomes reveals extensive copy number variation in cannabinoid synthesis and pathogen resistance genes.</title>
        <authorList>
            <person name="Mckernan K.J."/>
            <person name="Helbert Y."/>
            <person name="Kane L.T."/>
            <person name="Ebling H."/>
            <person name="Zhang L."/>
            <person name="Liu B."/>
            <person name="Eaton Z."/>
            <person name="Mclaughlin S."/>
            <person name="Kingan S."/>
            <person name="Baybayan P."/>
            <person name="Concepcion G."/>
            <person name="Jordan M."/>
            <person name="Riva A."/>
            <person name="Barbazuk W."/>
            <person name="Harkins T."/>
        </authorList>
    </citation>
    <scope>NUCLEOTIDE SEQUENCE [LARGE SCALE GENOMIC DNA]</scope>
    <source>
        <strain evidence="2">cv. Jamaican Lion 4</strain>
        <tissue evidence="1">Leaf</tissue>
    </source>
</reference>
<dbReference type="AlphaFoldDB" id="A0A7J6HYM1"/>
<accession>A0A7J6HYM1</accession>
<dbReference type="EMBL" id="JAATIQ010000021">
    <property type="protein sequence ID" value="KAF4399500.1"/>
    <property type="molecule type" value="Genomic_DNA"/>
</dbReference>
<proteinExistence type="predicted"/>
<evidence type="ECO:0000313" key="2">
    <source>
        <dbReference type="Proteomes" id="UP000583929"/>
    </source>
</evidence>
<organism evidence="1 2">
    <name type="scientific">Cannabis sativa</name>
    <name type="common">Hemp</name>
    <name type="synonym">Marijuana</name>
    <dbReference type="NCBI Taxonomy" id="3483"/>
    <lineage>
        <taxon>Eukaryota</taxon>
        <taxon>Viridiplantae</taxon>
        <taxon>Streptophyta</taxon>
        <taxon>Embryophyta</taxon>
        <taxon>Tracheophyta</taxon>
        <taxon>Spermatophyta</taxon>
        <taxon>Magnoliopsida</taxon>
        <taxon>eudicotyledons</taxon>
        <taxon>Gunneridae</taxon>
        <taxon>Pentapetalae</taxon>
        <taxon>rosids</taxon>
        <taxon>fabids</taxon>
        <taxon>Rosales</taxon>
        <taxon>Cannabaceae</taxon>
        <taxon>Cannabis</taxon>
    </lineage>
</organism>
<keyword evidence="2" id="KW-1185">Reference proteome</keyword>
<gene>
    <name evidence="1" type="ORF">G4B88_022583</name>
</gene>
<sequence length="62" mass="6437">GRLKLSPSPGLRANAALTFLGCLRSSGFAAIATLDLPWGLHFAIKVAASSSDHPISVFLLMA</sequence>
<evidence type="ECO:0000313" key="1">
    <source>
        <dbReference type="EMBL" id="KAF4399500.1"/>
    </source>
</evidence>